<dbReference type="InterPro" id="IPR006603">
    <property type="entry name" value="PQ-loop_rpt"/>
</dbReference>
<dbReference type="SMART" id="SM00679">
    <property type="entry name" value="CTNS"/>
    <property type="match status" value="2"/>
</dbReference>
<feature type="transmembrane region" description="Helical" evidence="5">
    <location>
        <begin position="62"/>
        <end position="84"/>
    </location>
</feature>
<feature type="transmembrane region" description="Helical" evidence="5">
    <location>
        <begin position="283"/>
        <end position="301"/>
    </location>
</feature>
<keyword evidence="3 5" id="KW-1133">Transmembrane helix</keyword>
<dbReference type="EMBL" id="JBJXBP010000003">
    <property type="protein sequence ID" value="KAL3841091.1"/>
    <property type="molecule type" value="Genomic_DNA"/>
</dbReference>
<dbReference type="Pfam" id="PF04193">
    <property type="entry name" value="PQ-loop"/>
    <property type="match status" value="2"/>
</dbReference>
<evidence type="ECO:0000256" key="1">
    <source>
        <dbReference type="ARBA" id="ARBA00004141"/>
    </source>
</evidence>
<organism evidence="6 7">
    <name type="scientific">Penstemon smallii</name>
    <dbReference type="NCBI Taxonomy" id="265156"/>
    <lineage>
        <taxon>Eukaryota</taxon>
        <taxon>Viridiplantae</taxon>
        <taxon>Streptophyta</taxon>
        <taxon>Embryophyta</taxon>
        <taxon>Tracheophyta</taxon>
        <taxon>Spermatophyta</taxon>
        <taxon>Magnoliopsida</taxon>
        <taxon>eudicotyledons</taxon>
        <taxon>Gunneridae</taxon>
        <taxon>Pentapetalae</taxon>
        <taxon>asterids</taxon>
        <taxon>lamiids</taxon>
        <taxon>Lamiales</taxon>
        <taxon>Plantaginaceae</taxon>
        <taxon>Cheloneae</taxon>
        <taxon>Penstemon</taxon>
    </lineage>
</organism>
<proteinExistence type="predicted"/>
<protein>
    <submittedName>
        <fullName evidence="6">Uncharacterized protein</fullName>
    </submittedName>
</protein>
<keyword evidence="2 5" id="KW-0812">Transmembrane</keyword>
<dbReference type="PANTHER" id="PTHR16201">
    <property type="entry name" value="SEVEN TRANSMEMBRANE PROTEIN 1-RELATED"/>
    <property type="match status" value="1"/>
</dbReference>
<feature type="transmembrane region" description="Helical" evidence="5">
    <location>
        <begin position="226"/>
        <end position="247"/>
    </location>
</feature>
<dbReference type="GO" id="GO:0015174">
    <property type="term" value="F:basic amino acid transmembrane transporter activity"/>
    <property type="evidence" value="ECO:0007669"/>
    <property type="project" value="UniProtKB-ARBA"/>
</dbReference>
<dbReference type="Gene3D" id="1.20.1280.290">
    <property type="match status" value="2"/>
</dbReference>
<sequence length="336" mass="37205">MCPINQDCLQWVKMYMGCYCICSTREGLSLALGLLSVISWGVAEIPQVITNYNQKSAHGLSLAFLFTWIVGDFLNLFGCILEPATLPTQYYTAVLYLTTTSILTTQAVYFGHIYPRLKSNKARLEAGAVERKREQNYATDTEQVNNVERYGVTPSAPIPLPASSRNSSSREEMCIMSARSLVSHSPIAAGSFQAQRIPTSDIEQHWSREPLLDEVKFSRSAPPPKIKTLLCVVFLMTFFLGSFRQIAQNRENDLIFNRPAGGGIVLPVGRQLLEETRNSAAESIGIGSFFGWGMTVIYLGGRLSQICLNIRRGNVEGLNPLMFVLAIVGNATYVAR</sequence>
<keyword evidence="4 5" id="KW-0472">Membrane</keyword>
<accession>A0ABD3TWL5</accession>
<feature type="transmembrane region" description="Helical" evidence="5">
    <location>
        <begin position="90"/>
        <end position="114"/>
    </location>
</feature>
<dbReference type="InterPro" id="IPR051415">
    <property type="entry name" value="LAAT-1"/>
</dbReference>
<feature type="transmembrane region" description="Helical" evidence="5">
    <location>
        <begin position="313"/>
        <end position="335"/>
    </location>
</feature>
<evidence type="ECO:0000256" key="4">
    <source>
        <dbReference type="ARBA" id="ARBA00023136"/>
    </source>
</evidence>
<gene>
    <name evidence="6" type="ORF">ACJIZ3_025682</name>
</gene>
<evidence type="ECO:0000256" key="3">
    <source>
        <dbReference type="ARBA" id="ARBA00022989"/>
    </source>
</evidence>
<evidence type="ECO:0000256" key="5">
    <source>
        <dbReference type="SAM" id="Phobius"/>
    </source>
</evidence>
<dbReference type="FunFam" id="1.20.1280.290:FF:000009">
    <property type="entry name" value="PQ loop repeat family protein"/>
    <property type="match status" value="1"/>
</dbReference>
<dbReference type="PANTHER" id="PTHR16201:SF44">
    <property type="entry name" value="SEVEN TRANSMEMBRANE PROTEIN 1"/>
    <property type="match status" value="1"/>
</dbReference>
<evidence type="ECO:0000256" key="2">
    <source>
        <dbReference type="ARBA" id="ARBA00022692"/>
    </source>
</evidence>
<keyword evidence="7" id="KW-1185">Reference proteome</keyword>
<evidence type="ECO:0000313" key="7">
    <source>
        <dbReference type="Proteomes" id="UP001634393"/>
    </source>
</evidence>
<dbReference type="GO" id="GO:0098852">
    <property type="term" value="C:lytic vacuole membrane"/>
    <property type="evidence" value="ECO:0007669"/>
    <property type="project" value="UniProtKB-ARBA"/>
</dbReference>
<reference evidence="6 7" key="1">
    <citation type="submission" date="2024-12" db="EMBL/GenBank/DDBJ databases">
        <title>The unique morphological basis and parallel evolutionary history of personate flowers in Penstemon.</title>
        <authorList>
            <person name="Depatie T.H."/>
            <person name="Wessinger C.A."/>
        </authorList>
    </citation>
    <scope>NUCLEOTIDE SEQUENCE [LARGE SCALE GENOMIC DNA]</scope>
    <source>
        <strain evidence="6">WTNN_2</strain>
        <tissue evidence="6">Leaf</tissue>
    </source>
</reference>
<dbReference type="AlphaFoldDB" id="A0ABD3TWL5"/>
<evidence type="ECO:0000313" key="6">
    <source>
        <dbReference type="EMBL" id="KAL3841091.1"/>
    </source>
</evidence>
<name>A0ABD3TWL5_9LAMI</name>
<comment type="caution">
    <text evidence="6">The sequence shown here is derived from an EMBL/GenBank/DDBJ whole genome shotgun (WGS) entry which is preliminary data.</text>
</comment>
<dbReference type="Proteomes" id="UP001634393">
    <property type="component" value="Unassembled WGS sequence"/>
</dbReference>
<comment type="subcellular location">
    <subcellularLocation>
        <location evidence="1">Membrane</location>
        <topology evidence="1">Multi-pass membrane protein</topology>
    </subcellularLocation>
</comment>